<dbReference type="PROSITE" id="PS00623">
    <property type="entry name" value="GMC_OXRED_1"/>
    <property type="match status" value="1"/>
</dbReference>
<comment type="caution">
    <text evidence="8">The sequence shown here is derived from an EMBL/GenBank/DDBJ whole genome shotgun (WGS) entry which is preliminary data.</text>
</comment>
<proteinExistence type="inferred from homology"/>
<accession>A0ABS7NIQ4</accession>
<evidence type="ECO:0000313" key="9">
    <source>
        <dbReference type="Proteomes" id="UP000766629"/>
    </source>
</evidence>
<dbReference type="InterPro" id="IPR000172">
    <property type="entry name" value="GMC_OxRdtase_N"/>
</dbReference>
<sequence>MKPAIYDYIIVGGGSAGSVLASRLSENPSCRVLLLEAGGRNSSFFTQMPMALGMALRRRRFNWMYETDPEPHLNNRRLDCPRGRGLGGSSAVNGMVYLRGQPEDFEAWQKIAGDSWSWDSVAGYFRKAENYSDRSAPGMGQSGPLHVTKPNGLDPLSNAFLEAGAQAGHAVHDTFNRGSSIGVGRFDATIHKGYRWSTARAYLTKEVRRRPNLTIRLNAQADRIELDKGRASAVHLAGGERIAAAREIILSAGAISSPKLLLQSGIGPAGQLRSVGIEPQHDLSQVGQNLTDHVDVYVQYSCHQPVSLYPASTPLGMLRAGAEWFLFKSGICASNNWSVGAFLRSSDKDAAPEIEMEFFPMAVSFDGASRIKGHGFQVAVGPCRSRSRGSVTLASADPREPPRIAFNYMSDPEDWRKVRAGVRLAREIFAQPAFDRFRGEELSPGAHVQTDDEIDCFAADEINSVYHPCGTCQMTANGTGVVDPRLRVEGLHGLRVADASVFPEITRANINAPVIMVAERAADFIQQDNLPASAAPAKQ</sequence>
<organism evidence="8 9">
    <name type="scientific">Leisingera daeponensis</name>
    <dbReference type="NCBI Taxonomy" id="405746"/>
    <lineage>
        <taxon>Bacteria</taxon>
        <taxon>Pseudomonadati</taxon>
        <taxon>Pseudomonadota</taxon>
        <taxon>Alphaproteobacteria</taxon>
        <taxon>Rhodobacterales</taxon>
        <taxon>Roseobacteraceae</taxon>
        <taxon>Leisingera</taxon>
    </lineage>
</organism>
<protein>
    <submittedName>
        <fullName evidence="8">Choline dehydrogenase</fullName>
        <ecNumber evidence="8">1.1.99.1</ecNumber>
    </submittedName>
</protein>
<dbReference type="PANTHER" id="PTHR11552">
    <property type="entry name" value="GLUCOSE-METHANOL-CHOLINE GMC OXIDOREDUCTASE"/>
    <property type="match status" value="1"/>
</dbReference>
<dbReference type="InterPro" id="IPR012132">
    <property type="entry name" value="GMC_OxRdtase"/>
</dbReference>
<dbReference type="NCBIfam" id="NF002550">
    <property type="entry name" value="PRK02106.1"/>
    <property type="match status" value="1"/>
</dbReference>
<keyword evidence="9" id="KW-1185">Reference proteome</keyword>
<evidence type="ECO:0000256" key="2">
    <source>
        <dbReference type="ARBA" id="ARBA00010790"/>
    </source>
</evidence>
<dbReference type="GO" id="GO:0008812">
    <property type="term" value="F:choline dehydrogenase activity"/>
    <property type="evidence" value="ECO:0007669"/>
    <property type="project" value="UniProtKB-EC"/>
</dbReference>
<dbReference type="Pfam" id="PF05199">
    <property type="entry name" value="GMC_oxred_C"/>
    <property type="match status" value="1"/>
</dbReference>
<dbReference type="Gene3D" id="3.30.560.10">
    <property type="entry name" value="Glucose Oxidase, domain 3"/>
    <property type="match status" value="1"/>
</dbReference>
<reference evidence="8 9" key="1">
    <citation type="submission" date="2021-06" db="EMBL/GenBank/DDBJ databases">
        <title>50 bacteria genomes isolated from Dapeng, Shenzhen, China.</title>
        <authorList>
            <person name="Zheng W."/>
            <person name="Yu S."/>
            <person name="Huang Y."/>
        </authorList>
    </citation>
    <scope>NUCLEOTIDE SEQUENCE [LARGE SCALE GENOMIC DNA]</scope>
    <source>
        <strain evidence="8 9">DP1N14-2</strain>
    </source>
</reference>
<dbReference type="InterPro" id="IPR007867">
    <property type="entry name" value="GMC_OxRtase_C"/>
</dbReference>
<dbReference type="PIRSF" id="PIRSF000137">
    <property type="entry name" value="Alcohol_oxidase"/>
    <property type="match status" value="1"/>
</dbReference>
<dbReference type="SUPFAM" id="SSF51905">
    <property type="entry name" value="FAD/NAD(P)-binding domain"/>
    <property type="match status" value="1"/>
</dbReference>
<dbReference type="Gene3D" id="3.50.50.60">
    <property type="entry name" value="FAD/NAD(P)-binding domain"/>
    <property type="match status" value="1"/>
</dbReference>
<evidence type="ECO:0000256" key="1">
    <source>
        <dbReference type="ARBA" id="ARBA00001974"/>
    </source>
</evidence>
<evidence type="ECO:0000256" key="4">
    <source>
        <dbReference type="ARBA" id="ARBA00022827"/>
    </source>
</evidence>
<gene>
    <name evidence="8" type="ORF">KUV26_16670</name>
</gene>
<name>A0ABS7NIQ4_9RHOB</name>
<dbReference type="EC" id="1.1.99.1" evidence="8"/>
<evidence type="ECO:0000256" key="5">
    <source>
        <dbReference type="RuleBase" id="RU003968"/>
    </source>
</evidence>
<evidence type="ECO:0000313" key="8">
    <source>
        <dbReference type="EMBL" id="MBY6141075.1"/>
    </source>
</evidence>
<comment type="cofactor">
    <cofactor evidence="1">
        <name>FAD</name>
        <dbReference type="ChEBI" id="CHEBI:57692"/>
    </cofactor>
</comment>
<evidence type="ECO:0000259" key="7">
    <source>
        <dbReference type="PROSITE" id="PS00624"/>
    </source>
</evidence>
<keyword evidence="3 5" id="KW-0285">Flavoprotein</keyword>
<evidence type="ECO:0000259" key="6">
    <source>
        <dbReference type="PROSITE" id="PS00623"/>
    </source>
</evidence>
<dbReference type="InterPro" id="IPR036188">
    <property type="entry name" value="FAD/NAD-bd_sf"/>
</dbReference>
<dbReference type="SUPFAM" id="SSF54373">
    <property type="entry name" value="FAD-linked reductases, C-terminal domain"/>
    <property type="match status" value="1"/>
</dbReference>
<dbReference type="PANTHER" id="PTHR11552:SF147">
    <property type="entry name" value="CHOLINE DEHYDROGENASE, MITOCHONDRIAL"/>
    <property type="match status" value="1"/>
</dbReference>
<feature type="domain" description="Glucose-methanol-choline oxidoreductase N-terminal" evidence="6">
    <location>
        <begin position="83"/>
        <end position="106"/>
    </location>
</feature>
<feature type="domain" description="Glucose-methanol-choline oxidoreductase N-terminal" evidence="7">
    <location>
        <begin position="253"/>
        <end position="267"/>
    </location>
</feature>
<dbReference type="PROSITE" id="PS00624">
    <property type="entry name" value="GMC_OXRED_2"/>
    <property type="match status" value="1"/>
</dbReference>
<dbReference type="RefSeq" id="WP_222509163.1">
    <property type="nucleotide sequence ID" value="NZ_JAHVJA010000008.1"/>
</dbReference>
<dbReference type="Proteomes" id="UP000766629">
    <property type="component" value="Unassembled WGS sequence"/>
</dbReference>
<dbReference type="Pfam" id="PF00732">
    <property type="entry name" value="GMC_oxred_N"/>
    <property type="match status" value="1"/>
</dbReference>
<comment type="similarity">
    <text evidence="2 5">Belongs to the GMC oxidoreductase family.</text>
</comment>
<keyword evidence="4 5" id="KW-0274">FAD</keyword>
<evidence type="ECO:0000256" key="3">
    <source>
        <dbReference type="ARBA" id="ARBA00022630"/>
    </source>
</evidence>
<keyword evidence="8" id="KW-0560">Oxidoreductase</keyword>
<dbReference type="EMBL" id="JAHVJA010000008">
    <property type="protein sequence ID" value="MBY6141075.1"/>
    <property type="molecule type" value="Genomic_DNA"/>
</dbReference>